<dbReference type="Pfam" id="PF03480">
    <property type="entry name" value="DctP"/>
    <property type="match status" value="1"/>
</dbReference>
<dbReference type="NCBIfam" id="TIGR00787">
    <property type="entry name" value="dctP"/>
    <property type="match status" value="1"/>
</dbReference>
<name>A0AA37UNN4_9MICO</name>
<evidence type="ECO:0000313" key="6">
    <source>
        <dbReference type="Proteomes" id="UP001157160"/>
    </source>
</evidence>
<reference evidence="5 6" key="1">
    <citation type="journal article" date="2014" name="Int. J. Syst. Evol. Microbiol.">
        <title>Complete genome sequence of Corynebacterium casei LMG S-19264T (=DSM 44701T), isolated from a smear-ripened cheese.</title>
        <authorList>
            <consortium name="US DOE Joint Genome Institute (JGI-PGF)"/>
            <person name="Walter F."/>
            <person name="Albersmeier A."/>
            <person name="Kalinowski J."/>
            <person name="Ruckert C."/>
        </authorList>
    </citation>
    <scope>NUCLEOTIDE SEQUENCE [LARGE SCALE GENOMIC DNA]</scope>
    <source>
        <strain evidence="5 6">NBRC 112289</strain>
    </source>
</reference>
<dbReference type="EMBL" id="BSUL01000001">
    <property type="protein sequence ID" value="GMA28281.1"/>
    <property type="molecule type" value="Genomic_DNA"/>
</dbReference>
<feature type="chain" id="PRO_5041467391" evidence="4">
    <location>
        <begin position="19"/>
        <end position="335"/>
    </location>
</feature>
<dbReference type="PROSITE" id="PS51257">
    <property type="entry name" value="PROKAR_LIPOPROTEIN"/>
    <property type="match status" value="1"/>
</dbReference>
<keyword evidence="3 4" id="KW-0732">Signal</keyword>
<dbReference type="CDD" id="cd13603">
    <property type="entry name" value="PBP2_TRAP_Siap_TeaA_like"/>
    <property type="match status" value="1"/>
</dbReference>
<proteinExistence type="inferred from homology"/>
<organism evidence="5 6">
    <name type="scientific">Arenivirga flava</name>
    <dbReference type="NCBI Taxonomy" id="1930060"/>
    <lineage>
        <taxon>Bacteria</taxon>
        <taxon>Bacillati</taxon>
        <taxon>Actinomycetota</taxon>
        <taxon>Actinomycetes</taxon>
        <taxon>Micrococcales</taxon>
        <taxon>Microbacteriaceae</taxon>
        <taxon>Arenivirga</taxon>
    </lineage>
</organism>
<dbReference type="InterPro" id="IPR038404">
    <property type="entry name" value="TRAP_DctP_sf"/>
</dbReference>
<dbReference type="NCBIfam" id="NF037995">
    <property type="entry name" value="TRAP_S1"/>
    <property type="match status" value="1"/>
</dbReference>
<dbReference type="GO" id="GO:0055085">
    <property type="term" value="P:transmembrane transport"/>
    <property type="evidence" value="ECO:0007669"/>
    <property type="project" value="InterPro"/>
</dbReference>
<accession>A0AA37UNN4</accession>
<dbReference type="RefSeq" id="WP_284231647.1">
    <property type="nucleotide sequence ID" value="NZ_BSUL01000001.1"/>
</dbReference>
<comment type="similarity">
    <text evidence="1">Belongs to the bacterial solute-binding protein 7 family.</text>
</comment>
<dbReference type="Proteomes" id="UP001157160">
    <property type="component" value="Unassembled WGS sequence"/>
</dbReference>
<keyword evidence="2" id="KW-0813">Transport</keyword>
<gene>
    <name evidence="5" type="ORF">GCM10025874_15340</name>
</gene>
<sequence>MKKKRIILIAGLAAGAMALTGCTGGGGGGGGGAEAGEPVTLVLGHAGSETDPRQTAALRLAELVEEASDGDITVEVHASSTLGTWEEMIEGQQLGTIDIVIESLLSLETYSDLASVETTPFLYDGEDQFFEVWDGELGDEIKTAITDATGYDILGNLYRGPRELTTKEPVTELGDVDGLTIRTPSANTMLATWEALGARAEALPFNEVYSALESGVLDGQENPLDAILFNSIHEVAPNIARTSHMYANYHFLYWGEALAGLPEEYQAIIRDAADQVGEEYTADTIASFADYEQQLVDGGAVFNDITDRDAWVEATQGIRDGQPEQVREWISRIQG</sequence>
<feature type="signal peptide" evidence="4">
    <location>
        <begin position="1"/>
        <end position="18"/>
    </location>
</feature>
<dbReference type="GO" id="GO:0030288">
    <property type="term" value="C:outer membrane-bounded periplasmic space"/>
    <property type="evidence" value="ECO:0007669"/>
    <property type="project" value="InterPro"/>
</dbReference>
<dbReference type="InterPro" id="IPR018389">
    <property type="entry name" value="DctP_fam"/>
</dbReference>
<protein>
    <submittedName>
        <fullName evidence="5">C4-dicarboxylate ABC transporter</fullName>
    </submittedName>
</protein>
<evidence type="ECO:0000256" key="1">
    <source>
        <dbReference type="ARBA" id="ARBA00009023"/>
    </source>
</evidence>
<dbReference type="PANTHER" id="PTHR33376">
    <property type="match status" value="1"/>
</dbReference>
<comment type="caution">
    <text evidence="5">The sequence shown here is derived from an EMBL/GenBank/DDBJ whole genome shotgun (WGS) entry which is preliminary data.</text>
</comment>
<dbReference type="InterPro" id="IPR004682">
    <property type="entry name" value="TRAP_DctP"/>
</dbReference>
<keyword evidence="6" id="KW-1185">Reference proteome</keyword>
<evidence type="ECO:0000256" key="2">
    <source>
        <dbReference type="ARBA" id="ARBA00022448"/>
    </source>
</evidence>
<evidence type="ECO:0000256" key="3">
    <source>
        <dbReference type="ARBA" id="ARBA00022729"/>
    </source>
</evidence>
<evidence type="ECO:0000313" key="5">
    <source>
        <dbReference type="EMBL" id="GMA28281.1"/>
    </source>
</evidence>
<evidence type="ECO:0000256" key="4">
    <source>
        <dbReference type="SAM" id="SignalP"/>
    </source>
</evidence>
<dbReference type="AlphaFoldDB" id="A0AA37UNN4"/>
<dbReference type="Gene3D" id="3.40.190.170">
    <property type="entry name" value="Bacterial extracellular solute-binding protein, family 7"/>
    <property type="match status" value="1"/>
</dbReference>
<dbReference type="PANTHER" id="PTHR33376:SF7">
    <property type="entry name" value="C4-DICARBOXYLATE-BINDING PROTEIN DCTB"/>
    <property type="match status" value="1"/>
</dbReference>